<name>A0A392V5B3_9FABA</name>
<keyword evidence="2" id="KW-1185">Reference proteome</keyword>
<dbReference type="Proteomes" id="UP000265520">
    <property type="component" value="Unassembled WGS sequence"/>
</dbReference>
<organism evidence="1 2">
    <name type="scientific">Trifolium medium</name>
    <dbReference type="NCBI Taxonomy" id="97028"/>
    <lineage>
        <taxon>Eukaryota</taxon>
        <taxon>Viridiplantae</taxon>
        <taxon>Streptophyta</taxon>
        <taxon>Embryophyta</taxon>
        <taxon>Tracheophyta</taxon>
        <taxon>Spermatophyta</taxon>
        <taxon>Magnoliopsida</taxon>
        <taxon>eudicotyledons</taxon>
        <taxon>Gunneridae</taxon>
        <taxon>Pentapetalae</taxon>
        <taxon>rosids</taxon>
        <taxon>fabids</taxon>
        <taxon>Fabales</taxon>
        <taxon>Fabaceae</taxon>
        <taxon>Papilionoideae</taxon>
        <taxon>50 kb inversion clade</taxon>
        <taxon>NPAAA clade</taxon>
        <taxon>Hologalegina</taxon>
        <taxon>IRL clade</taxon>
        <taxon>Trifolieae</taxon>
        <taxon>Trifolium</taxon>
    </lineage>
</organism>
<feature type="non-terminal residue" evidence="1">
    <location>
        <position position="1"/>
    </location>
</feature>
<reference evidence="1 2" key="1">
    <citation type="journal article" date="2018" name="Front. Plant Sci.">
        <title>Red Clover (Trifolium pratense) and Zigzag Clover (T. medium) - A Picture of Genomic Similarities and Differences.</title>
        <authorList>
            <person name="Dluhosova J."/>
            <person name="Istvanek J."/>
            <person name="Nedelnik J."/>
            <person name="Repkova J."/>
        </authorList>
    </citation>
    <scope>NUCLEOTIDE SEQUENCE [LARGE SCALE GENOMIC DNA]</scope>
    <source>
        <strain evidence="2">cv. 10/8</strain>
        <tissue evidence="1">Leaf</tissue>
    </source>
</reference>
<comment type="caution">
    <text evidence="1">The sequence shown here is derived from an EMBL/GenBank/DDBJ whole genome shotgun (WGS) entry which is preliminary data.</text>
</comment>
<sequence length="51" mass="5492">PPPGCCKSEWWKMARGASIVVLSVAIERKEGNGFYASNGVPSLLPNLFLNS</sequence>
<protein>
    <submittedName>
        <fullName evidence="1">Uncharacterized protein</fullName>
    </submittedName>
</protein>
<proteinExistence type="predicted"/>
<accession>A0A392V5B3</accession>
<evidence type="ECO:0000313" key="1">
    <source>
        <dbReference type="EMBL" id="MCI82603.1"/>
    </source>
</evidence>
<dbReference type="AlphaFoldDB" id="A0A392V5B3"/>
<evidence type="ECO:0000313" key="2">
    <source>
        <dbReference type="Proteomes" id="UP000265520"/>
    </source>
</evidence>
<dbReference type="EMBL" id="LXQA011047576">
    <property type="protein sequence ID" value="MCI82603.1"/>
    <property type="molecule type" value="Genomic_DNA"/>
</dbReference>